<dbReference type="Proteomes" id="UP000228528">
    <property type="component" value="Unassembled WGS sequence"/>
</dbReference>
<organism evidence="2 3">
    <name type="scientific">Candidatus Magasanikbacteria bacterium CG10_big_fil_rev_8_21_14_0_10_38_6</name>
    <dbReference type="NCBI Taxonomy" id="1974647"/>
    <lineage>
        <taxon>Bacteria</taxon>
        <taxon>Candidatus Magasanikiibacteriota</taxon>
    </lineage>
</organism>
<gene>
    <name evidence="2" type="ORF">COU30_00155</name>
</gene>
<reference evidence="3" key="1">
    <citation type="submission" date="2017-09" db="EMBL/GenBank/DDBJ databases">
        <title>Depth-based differentiation of microbial function through sediment-hosted aquifers and enrichment of novel symbionts in the deep terrestrial subsurface.</title>
        <authorList>
            <person name="Probst A.J."/>
            <person name="Ladd B."/>
            <person name="Jarett J.K."/>
            <person name="Geller-Mcgrath D.E."/>
            <person name="Sieber C.M.K."/>
            <person name="Emerson J.B."/>
            <person name="Anantharaman K."/>
            <person name="Thomas B.C."/>
            <person name="Malmstrom R."/>
            <person name="Stieglmeier M."/>
            <person name="Klingl A."/>
            <person name="Woyke T."/>
            <person name="Ryan C.M."/>
            <person name="Banfield J.F."/>
        </authorList>
    </citation>
    <scope>NUCLEOTIDE SEQUENCE [LARGE SCALE GENOMIC DNA]</scope>
</reference>
<dbReference type="AlphaFoldDB" id="A0A2M6P2G6"/>
<feature type="transmembrane region" description="Helical" evidence="1">
    <location>
        <begin position="24"/>
        <end position="50"/>
    </location>
</feature>
<keyword evidence="1" id="KW-1133">Transmembrane helix</keyword>
<proteinExistence type="predicted"/>
<feature type="non-terminal residue" evidence="2">
    <location>
        <position position="146"/>
    </location>
</feature>
<sequence length="146" mass="15889">MSDVSPHLPPKSCSRILRERIRTLPVLLLIILLAVLSGVSASLVVLVWVVPQDAAVFGPSVYRAGSVYDSPRTTSLPTVKEKLLRVYAHAASSVDASYTLDSYIGDAVVLTSDGWAALYYPTYKEHHPQGWQALDSRGQVHTIVSS</sequence>
<keyword evidence="1" id="KW-0812">Transmembrane</keyword>
<name>A0A2M6P2G6_9BACT</name>
<evidence type="ECO:0000313" key="3">
    <source>
        <dbReference type="Proteomes" id="UP000228528"/>
    </source>
</evidence>
<evidence type="ECO:0000256" key="1">
    <source>
        <dbReference type="SAM" id="Phobius"/>
    </source>
</evidence>
<protein>
    <submittedName>
        <fullName evidence="2">Uncharacterized protein</fullName>
    </submittedName>
</protein>
<accession>A0A2M6P2G6</accession>
<keyword evidence="1" id="KW-0472">Membrane</keyword>
<comment type="caution">
    <text evidence="2">The sequence shown here is derived from an EMBL/GenBank/DDBJ whole genome shotgun (WGS) entry which is preliminary data.</text>
</comment>
<evidence type="ECO:0000313" key="2">
    <source>
        <dbReference type="EMBL" id="PIR77868.1"/>
    </source>
</evidence>
<dbReference type="EMBL" id="PFBW01000008">
    <property type="protein sequence ID" value="PIR77868.1"/>
    <property type="molecule type" value="Genomic_DNA"/>
</dbReference>